<evidence type="ECO:0000313" key="6">
    <source>
        <dbReference type="EMBL" id="SVB16402.1"/>
    </source>
</evidence>
<name>A0A382BSK3_9ZZZZ</name>
<keyword evidence="4" id="KW-0067">ATP-binding</keyword>
<keyword evidence="2" id="KW-0547">Nucleotide-binding</keyword>
<dbReference type="Gene3D" id="3.40.50.10330">
    <property type="entry name" value="Probable inorganic polyphosphate/atp-NAD kinase, domain 1"/>
    <property type="match status" value="1"/>
</dbReference>
<dbReference type="InterPro" id="IPR045540">
    <property type="entry name" value="YegS/DAGK_C"/>
</dbReference>
<dbReference type="GO" id="GO:0008654">
    <property type="term" value="P:phospholipid biosynthetic process"/>
    <property type="evidence" value="ECO:0007669"/>
    <property type="project" value="InterPro"/>
</dbReference>
<dbReference type="InterPro" id="IPR017438">
    <property type="entry name" value="ATP-NAD_kinase_N"/>
</dbReference>
<dbReference type="EMBL" id="UINC01031025">
    <property type="protein sequence ID" value="SVB16402.1"/>
    <property type="molecule type" value="Genomic_DNA"/>
</dbReference>
<dbReference type="NCBIfam" id="TIGR00147">
    <property type="entry name" value="YegS/Rv2252/BmrU family lipid kinase"/>
    <property type="match status" value="1"/>
</dbReference>
<evidence type="ECO:0000256" key="1">
    <source>
        <dbReference type="ARBA" id="ARBA00022679"/>
    </source>
</evidence>
<organism evidence="6">
    <name type="scientific">marine metagenome</name>
    <dbReference type="NCBI Taxonomy" id="408172"/>
    <lineage>
        <taxon>unclassified sequences</taxon>
        <taxon>metagenomes</taxon>
        <taxon>ecological metagenomes</taxon>
    </lineage>
</organism>
<keyword evidence="1" id="KW-0808">Transferase</keyword>
<dbReference type="InterPro" id="IPR005218">
    <property type="entry name" value="Diacylglycerol/lipid_kinase"/>
</dbReference>
<dbReference type="GO" id="GO:0016020">
    <property type="term" value="C:membrane"/>
    <property type="evidence" value="ECO:0007669"/>
    <property type="project" value="GOC"/>
</dbReference>
<dbReference type="PROSITE" id="PS50146">
    <property type="entry name" value="DAGK"/>
    <property type="match status" value="1"/>
</dbReference>
<dbReference type="Pfam" id="PF19279">
    <property type="entry name" value="YegS_C"/>
    <property type="match status" value="1"/>
</dbReference>
<protein>
    <recommendedName>
        <fullName evidence="5">DAGKc domain-containing protein</fullName>
    </recommendedName>
</protein>
<dbReference type="Pfam" id="PF00781">
    <property type="entry name" value="DAGK_cat"/>
    <property type="match status" value="1"/>
</dbReference>
<dbReference type="PANTHER" id="PTHR12358:SF54">
    <property type="entry name" value="SPHINGOSINE KINASE RELATED PROTEIN"/>
    <property type="match status" value="1"/>
</dbReference>
<dbReference type="GO" id="GO:0001727">
    <property type="term" value="F:lipid kinase activity"/>
    <property type="evidence" value="ECO:0007669"/>
    <property type="project" value="TreeGrafter"/>
</dbReference>
<feature type="domain" description="DAGKc" evidence="5">
    <location>
        <begin position="1"/>
        <end position="132"/>
    </location>
</feature>
<dbReference type="GO" id="GO:0005524">
    <property type="term" value="F:ATP binding"/>
    <property type="evidence" value="ECO:0007669"/>
    <property type="project" value="UniProtKB-KW"/>
</dbReference>
<dbReference type="SUPFAM" id="SSF111331">
    <property type="entry name" value="NAD kinase/diacylglycerol kinase-like"/>
    <property type="match status" value="1"/>
</dbReference>
<dbReference type="GO" id="GO:0006665">
    <property type="term" value="P:sphingolipid metabolic process"/>
    <property type="evidence" value="ECO:0007669"/>
    <property type="project" value="TreeGrafter"/>
</dbReference>
<gene>
    <name evidence="6" type="ORF">METZ01_LOCUS169256</name>
</gene>
<evidence type="ECO:0000256" key="2">
    <source>
        <dbReference type="ARBA" id="ARBA00022741"/>
    </source>
</evidence>
<evidence type="ECO:0000256" key="4">
    <source>
        <dbReference type="ARBA" id="ARBA00022840"/>
    </source>
</evidence>
<dbReference type="PANTHER" id="PTHR12358">
    <property type="entry name" value="SPHINGOSINE KINASE"/>
    <property type="match status" value="1"/>
</dbReference>
<dbReference type="SMART" id="SM00046">
    <property type="entry name" value="DAGKc"/>
    <property type="match status" value="1"/>
</dbReference>
<dbReference type="Gene3D" id="2.60.200.40">
    <property type="match status" value="2"/>
</dbReference>
<accession>A0A382BSK3</accession>
<proteinExistence type="predicted"/>
<dbReference type="AlphaFoldDB" id="A0A382BSK3"/>
<evidence type="ECO:0000256" key="3">
    <source>
        <dbReference type="ARBA" id="ARBA00022777"/>
    </source>
</evidence>
<evidence type="ECO:0000259" key="5">
    <source>
        <dbReference type="PROSITE" id="PS50146"/>
    </source>
</evidence>
<dbReference type="InterPro" id="IPR001206">
    <property type="entry name" value="Diacylglycerol_kinase_cat_dom"/>
</dbReference>
<dbReference type="InterPro" id="IPR050187">
    <property type="entry name" value="Lipid_Phosphate_FormReg"/>
</dbReference>
<sequence>MKRSYLIVNPHGGLKKGLNILEKVKPIFEEGDVELNILETKYAGHARDYANEIDFNGYDALCAIGGDGTMHEIINGMLTRDDGKQLPIGLVTGGTGNSFMHDMECLNPRNAARRILTGRLRPLDIAKVDANGEIIFAFTMVGWGMATDITELAENMRWLGGQRYNVASIIEVMKNRKRVSKLILDGNTIIDDYSFIIACNTIHVGKGMQMAPLAQINDGLIDLIIAKKAGRLKLLSLFPRLFNGSHISDPLCEYRQVKEFSIVPSDDNILNIDGEINIDRINIANTPIHVKVLEKEINVLV</sequence>
<dbReference type="InterPro" id="IPR016064">
    <property type="entry name" value="NAD/diacylglycerol_kinase_sf"/>
</dbReference>
<reference evidence="6" key="1">
    <citation type="submission" date="2018-05" db="EMBL/GenBank/DDBJ databases">
        <authorList>
            <person name="Lanie J.A."/>
            <person name="Ng W.-L."/>
            <person name="Kazmierczak K.M."/>
            <person name="Andrzejewski T.M."/>
            <person name="Davidsen T.M."/>
            <person name="Wayne K.J."/>
            <person name="Tettelin H."/>
            <person name="Glass J.I."/>
            <person name="Rusch D."/>
            <person name="Podicherti R."/>
            <person name="Tsui H.-C.T."/>
            <person name="Winkler M.E."/>
        </authorList>
    </citation>
    <scope>NUCLEOTIDE SEQUENCE</scope>
</reference>
<keyword evidence="3" id="KW-0418">Kinase</keyword>